<dbReference type="GO" id="GO:0003723">
    <property type="term" value="F:RNA binding"/>
    <property type="evidence" value="ECO:0007669"/>
    <property type="project" value="InterPro"/>
</dbReference>
<dbReference type="EC" id="5.4.99.-" evidence="3"/>
<dbReference type="PANTHER" id="PTHR21600">
    <property type="entry name" value="MITOCHONDRIAL RNA PSEUDOURIDINE SYNTHASE"/>
    <property type="match status" value="1"/>
</dbReference>
<evidence type="ECO:0000313" key="5">
    <source>
        <dbReference type="EMBL" id="PJA33776.1"/>
    </source>
</evidence>
<name>A0A2M7WUT9_9BACT</name>
<dbReference type="InterPro" id="IPR050188">
    <property type="entry name" value="RluA_PseudoU_synthase"/>
</dbReference>
<reference evidence="6" key="1">
    <citation type="submission" date="2017-09" db="EMBL/GenBank/DDBJ databases">
        <title>Depth-based differentiation of microbial function through sediment-hosted aquifers and enrichment of novel symbionts in the deep terrestrial subsurface.</title>
        <authorList>
            <person name="Probst A.J."/>
            <person name="Ladd B."/>
            <person name="Jarett J.K."/>
            <person name="Geller-Mcgrath D.E."/>
            <person name="Sieber C.M.K."/>
            <person name="Emerson J.B."/>
            <person name="Anantharaman K."/>
            <person name="Thomas B.C."/>
            <person name="Malmstrom R."/>
            <person name="Stieglmeier M."/>
            <person name="Klingl A."/>
            <person name="Woyke T."/>
            <person name="Ryan C.M."/>
            <person name="Banfield J.F."/>
        </authorList>
    </citation>
    <scope>NUCLEOTIDE SEQUENCE [LARGE SCALE GENOMIC DNA]</scope>
</reference>
<dbReference type="Gene3D" id="3.30.2350.10">
    <property type="entry name" value="Pseudouridine synthase"/>
    <property type="match status" value="1"/>
</dbReference>
<accession>A0A2M7WUT9</accession>
<evidence type="ECO:0000313" key="6">
    <source>
        <dbReference type="Proteomes" id="UP000231487"/>
    </source>
</evidence>
<dbReference type="InterPro" id="IPR006145">
    <property type="entry name" value="PsdUridine_synth_RsuA/RluA"/>
</dbReference>
<dbReference type="InterPro" id="IPR020103">
    <property type="entry name" value="PsdUridine_synth_cat_dom_sf"/>
</dbReference>
<dbReference type="PROSITE" id="PS01129">
    <property type="entry name" value="PSI_RLU"/>
    <property type="match status" value="1"/>
</dbReference>
<proteinExistence type="inferred from homology"/>
<comment type="caution">
    <text evidence="5">The sequence shown here is derived from an EMBL/GenBank/DDBJ whole genome shotgun (WGS) entry which is preliminary data.</text>
</comment>
<evidence type="ECO:0000259" key="4">
    <source>
        <dbReference type="Pfam" id="PF00849"/>
    </source>
</evidence>
<dbReference type="InterPro" id="IPR006224">
    <property type="entry name" value="PsdUridine_synth_RluA-like_CS"/>
</dbReference>
<dbReference type="GO" id="GO:0009982">
    <property type="term" value="F:pseudouridine synthase activity"/>
    <property type="evidence" value="ECO:0007669"/>
    <property type="project" value="InterPro"/>
</dbReference>
<evidence type="ECO:0000256" key="2">
    <source>
        <dbReference type="PIRSR" id="PIRSR606225-1"/>
    </source>
</evidence>
<dbReference type="SUPFAM" id="SSF55120">
    <property type="entry name" value="Pseudouridine synthase"/>
    <property type="match status" value="1"/>
</dbReference>
<dbReference type="NCBIfam" id="TIGR00005">
    <property type="entry name" value="rluA_subfam"/>
    <property type="match status" value="1"/>
</dbReference>
<sequence>MSPIEQITILYEDENLVIINKPAGIMVHPDGKTKEKSVSDWVLSRYSQARGVGEPTVLSTGAVLERHGVVHRIDKETSGVLVLTKNQKTFSFIKKQFQDRSVEKVYHAIVWGEIKDDRGEIDLPIGRSKSDFRKWSVKNTRGEMRNSKTKFKVLGRKDGFSLVEVYPETGRTHQIRVHFKAIEHPLVGDSLYAPKKAKEFGFARLALHARTIKINTLDGKILEITAPYPPDFEKAVDRFYNLLS</sequence>
<evidence type="ECO:0000256" key="3">
    <source>
        <dbReference type="RuleBase" id="RU362028"/>
    </source>
</evidence>
<comment type="catalytic activity">
    <reaction evidence="3">
        <text>a uridine in RNA = a pseudouridine in RNA</text>
        <dbReference type="Rhea" id="RHEA:48348"/>
        <dbReference type="Rhea" id="RHEA-COMP:12068"/>
        <dbReference type="Rhea" id="RHEA-COMP:12069"/>
        <dbReference type="ChEBI" id="CHEBI:65314"/>
        <dbReference type="ChEBI" id="CHEBI:65315"/>
    </reaction>
</comment>
<keyword evidence="3" id="KW-0413">Isomerase</keyword>
<organism evidence="5 6">
    <name type="scientific">Candidatus Zambryskibacteria bacterium CG_4_9_14_3_um_filter_40_16</name>
    <dbReference type="NCBI Taxonomy" id="1975111"/>
    <lineage>
        <taxon>Bacteria</taxon>
        <taxon>Candidatus Zambryskiibacteriota</taxon>
    </lineage>
</organism>
<feature type="domain" description="Pseudouridine synthase RsuA/RluA-like" evidence="4">
    <location>
        <begin position="15"/>
        <end position="180"/>
    </location>
</feature>
<dbReference type="Proteomes" id="UP000231487">
    <property type="component" value="Unassembled WGS sequence"/>
</dbReference>
<evidence type="ECO:0000256" key="1">
    <source>
        <dbReference type="ARBA" id="ARBA00010876"/>
    </source>
</evidence>
<dbReference type="GO" id="GO:0140098">
    <property type="term" value="F:catalytic activity, acting on RNA"/>
    <property type="evidence" value="ECO:0007669"/>
    <property type="project" value="UniProtKB-ARBA"/>
</dbReference>
<protein>
    <recommendedName>
        <fullName evidence="3">Pseudouridine synthase</fullName>
        <ecNumber evidence="3">5.4.99.-</ecNumber>
    </recommendedName>
</protein>
<dbReference type="CDD" id="cd02869">
    <property type="entry name" value="PseudoU_synth_RluA_like"/>
    <property type="match status" value="1"/>
</dbReference>
<comment type="similarity">
    <text evidence="1 3">Belongs to the pseudouridine synthase RluA family.</text>
</comment>
<gene>
    <name evidence="5" type="ORF">CO184_01055</name>
</gene>
<dbReference type="InterPro" id="IPR006225">
    <property type="entry name" value="PsdUridine_synth_RluC/D"/>
</dbReference>
<dbReference type="GO" id="GO:0000455">
    <property type="term" value="P:enzyme-directed rRNA pseudouridine synthesis"/>
    <property type="evidence" value="ECO:0007669"/>
    <property type="project" value="TreeGrafter"/>
</dbReference>
<comment type="function">
    <text evidence="3">Responsible for synthesis of pseudouridine from uracil.</text>
</comment>
<dbReference type="AlphaFoldDB" id="A0A2M7WUT9"/>
<dbReference type="PANTHER" id="PTHR21600:SF87">
    <property type="entry name" value="RNA PSEUDOURIDYLATE SYNTHASE DOMAIN-CONTAINING PROTEIN 1"/>
    <property type="match status" value="1"/>
</dbReference>
<feature type="active site" evidence="2">
    <location>
        <position position="74"/>
    </location>
</feature>
<dbReference type="EMBL" id="PFXE01000020">
    <property type="protein sequence ID" value="PJA33776.1"/>
    <property type="molecule type" value="Genomic_DNA"/>
</dbReference>
<dbReference type="Pfam" id="PF00849">
    <property type="entry name" value="PseudoU_synth_2"/>
    <property type="match status" value="1"/>
</dbReference>